<feature type="transmembrane region" description="Helical" evidence="1">
    <location>
        <begin position="170"/>
        <end position="190"/>
    </location>
</feature>
<dbReference type="RefSeq" id="WP_011930872.1">
    <property type="nucleotide sequence ID" value="NC_009471.1"/>
</dbReference>
<dbReference type="KEGG" id="acr:Acry_3617"/>
<name>A5FUC8_ACICJ</name>
<evidence type="ECO:0000256" key="1">
    <source>
        <dbReference type="SAM" id="Phobius"/>
    </source>
</evidence>
<proteinExistence type="predicted"/>
<keyword evidence="3" id="KW-1185">Reference proteome</keyword>
<dbReference type="HOGENOM" id="CLU_697610_0_0_5"/>
<keyword evidence="1" id="KW-1133">Transmembrane helix</keyword>
<keyword evidence="2" id="KW-0614">Plasmid</keyword>
<feature type="transmembrane region" description="Helical" evidence="1">
    <location>
        <begin position="266"/>
        <end position="287"/>
    </location>
</feature>
<feature type="transmembrane region" description="Helical" evidence="1">
    <location>
        <begin position="307"/>
        <end position="329"/>
    </location>
</feature>
<feature type="transmembrane region" description="Helical" evidence="1">
    <location>
        <begin position="234"/>
        <end position="254"/>
    </location>
</feature>
<dbReference type="EMBL" id="CP000693">
    <property type="protein sequence ID" value="ABQ29210.1"/>
    <property type="molecule type" value="Genomic_DNA"/>
</dbReference>
<evidence type="ECO:0000313" key="2">
    <source>
        <dbReference type="EMBL" id="ABQ29210.1"/>
    </source>
</evidence>
<organism evidence="2 3">
    <name type="scientific">Acidiphilium cryptum (strain JF-5)</name>
    <dbReference type="NCBI Taxonomy" id="349163"/>
    <lineage>
        <taxon>Bacteria</taxon>
        <taxon>Pseudomonadati</taxon>
        <taxon>Pseudomonadota</taxon>
        <taxon>Alphaproteobacteria</taxon>
        <taxon>Acetobacterales</taxon>
        <taxon>Acidocellaceae</taxon>
        <taxon>Acidiphilium</taxon>
    </lineage>
</organism>
<sequence length="395" mass="43276">MTTMIRRVIAASKNVPEWTLFLAFLLPIGVGLIQRFSRPNHWFRDYDAVSCAASRIAQHSELYVHTTHCILRKPTPYVYPPYLASLWSALQHSTGISGATALYGGLYYFLLIYILRILITGRSVGGQGWLRACLLTVIGADIFICGNIAVIVHCTLALCAVLFWEIPIVLVAGIICAAAIKPIFLVYNAVFLLHPMRWRQKIFYTGLATAGGILPFVAFMKLSPHLFTHDMALIRYYALINDRGAGFLNLMSLIGLRQFSADMATLYVIGVAILLSSAIYICRVAQARANQRIWIGITVSILSDPRLMFYDVLTLAPGIVSLVGLSARLGRSAERVGGGLVVALCIACAVLNSRGGQYGLYVFVPAAYVLIIALAGGFLVESWRSREQSIKGIPG</sequence>
<feature type="transmembrane region" description="Helical" evidence="1">
    <location>
        <begin position="202"/>
        <end position="222"/>
    </location>
</feature>
<keyword evidence="1" id="KW-0472">Membrane</keyword>
<feature type="transmembrane region" description="Helical" evidence="1">
    <location>
        <begin position="96"/>
        <end position="119"/>
    </location>
</feature>
<evidence type="ECO:0000313" key="3">
    <source>
        <dbReference type="Proteomes" id="UP000000245"/>
    </source>
</evidence>
<keyword evidence="1" id="KW-0812">Transmembrane</keyword>
<dbReference type="Proteomes" id="UP000000245">
    <property type="component" value="Plasmid pACRY05"/>
</dbReference>
<feature type="transmembrane region" description="Helical" evidence="1">
    <location>
        <begin position="336"/>
        <end position="352"/>
    </location>
</feature>
<feature type="transmembrane region" description="Helical" evidence="1">
    <location>
        <begin position="131"/>
        <end position="164"/>
    </location>
</feature>
<gene>
    <name evidence="2" type="ordered locus">Acry_3617</name>
</gene>
<evidence type="ECO:0008006" key="4">
    <source>
        <dbReference type="Google" id="ProtNLM"/>
    </source>
</evidence>
<accession>A5FUC8</accession>
<feature type="transmembrane region" description="Helical" evidence="1">
    <location>
        <begin position="358"/>
        <end position="380"/>
    </location>
</feature>
<feature type="transmembrane region" description="Helical" evidence="1">
    <location>
        <begin position="20"/>
        <end position="37"/>
    </location>
</feature>
<geneLocation type="plasmid" evidence="2 3">
    <name>pACRY05</name>
</geneLocation>
<protein>
    <recommendedName>
        <fullName evidence="4">DUF2029 domain-containing protein</fullName>
    </recommendedName>
</protein>
<reference evidence="2 3" key="1">
    <citation type="submission" date="2007-05" db="EMBL/GenBank/DDBJ databases">
        <title>Complete sequence of plasmid5 pACRY05 of Acidiphilium cryptum JF-5.</title>
        <authorList>
            <consortium name="US DOE Joint Genome Institute"/>
            <person name="Copeland A."/>
            <person name="Lucas S."/>
            <person name="Lapidus A."/>
            <person name="Barry K."/>
            <person name="Detter J.C."/>
            <person name="Glavina del Rio T."/>
            <person name="Hammon N."/>
            <person name="Israni S."/>
            <person name="Dalin E."/>
            <person name="Tice H."/>
            <person name="Pitluck S."/>
            <person name="Sims D."/>
            <person name="Brettin T."/>
            <person name="Bruce D."/>
            <person name="Han C."/>
            <person name="Schmutz J."/>
            <person name="Larimer F."/>
            <person name="Land M."/>
            <person name="Hauser L."/>
            <person name="Kyrpides N."/>
            <person name="Kim E."/>
            <person name="Magnuson T."/>
            <person name="Richardson P."/>
        </authorList>
    </citation>
    <scope>NUCLEOTIDE SEQUENCE [LARGE SCALE GENOMIC DNA]</scope>
    <source>
        <strain evidence="3">JF-5</strain>
        <plasmid evidence="3">Plasmid pACRY05</plasmid>
    </source>
</reference>
<dbReference type="AlphaFoldDB" id="A5FUC8"/>